<reference evidence="8 9" key="1">
    <citation type="journal article" date="1998" name="Science">
        <title>Genome sequence of the nematode C. elegans: a platform for investigating biology.</title>
        <authorList>
            <consortium name="The C. elegans sequencing consortium"/>
            <person name="Sulson J.E."/>
            <person name="Waterston R."/>
        </authorList>
    </citation>
    <scope>NUCLEOTIDE SEQUENCE [LARGE SCALE GENOMIC DNA]</scope>
    <source>
        <strain evidence="8 9">Bristol N2</strain>
    </source>
</reference>
<dbReference type="InParanoid" id="Q9BHL4"/>
<protein>
    <submittedName>
        <fullName evidence="8">C2H2-type domain-containing protein</fullName>
    </submittedName>
</protein>
<keyword evidence="3 5" id="KW-0863">Zinc-finger</keyword>
<dbReference type="InterPro" id="IPR036236">
    <property type="entry name" value="Znf_C2H2_sf"/>
</dbReference>
<evidence type="ECO:0000256" key="3">
    <source>
        <dbReference type="ARBA" id="ARBA00022771"/>
    </source>
</evidence>
<feature type="domain" description="C2H2-type" evidence="7">
    <location>
        <begin position="176"/>
        <end position="203"/>
    </location>
</feature>
<evidence type="ECO:0000256" key="6">
    <source>
        <dbReference type="SAM" id="MobiDB-lite"/>
    </source>
</evidence>
<feature type="domain" description="C2H2-type" evidence="7">
    <location>
        <begin position="310"/>
        <end position="338"/>
    </location>
</feature>
<keyword evidence="1" id="KW-0479">Metal-binding</keyword>
<gene>
    <name evidence="8 10" type="primary">gldi-8</name>
    <name evidence="8" type="ORF">CELE_Y111B2A.10</name>
    <name evidence="10" type="ORF">Y111B2A.10</name>
</gene>
<dbReference type="Bgee" id="WBGene00013734">
    <property type="expression patterns" value="Expressed in pharyngeal muscle cell (C elegans) and 4 other cell types or tissues"/>
</dbReference>
<feature type="compositionally biased region" description="Acidic residues" evidence="6">
    <location>
        <begin position="61"/>
        <end position="74"/>
    </location>
</feature>
<dbReference type="GeneID" id="176678"/>
<dbReference type="EMBL" id="BX284603">
    <property type="protein sequence ID" value="CAC35838.1"/>
    <property type="molecule type" value="Genomic_DNA"/>
</dbReference>
<dbReference type="PhylomeDB" id="Q9BHL4"/>
<dbReference type="IntAct" id="Q9BHL4">
    <property type="interactions" value="14"/>
</dbReference>
<dbReference type="FunCoup" id="Q9BHL4">
    <property type="interactions" value="520"/>
</dbReference>
<feature type="domain" description="C2H2-type" evidence="7">
    <location>
        <begin position="146"/>
        <end position="174"/>
    </location>
</feature>
<dbReference type="GO" id="GO:0000981">
    <property type="term" value="F:DNA-binding transcription factor activity, RNA polymerase II-specific"/>
    <property type="evidence" value="ECO:0000318"/>
    <property type="project" value="GO_Central"/>
</dbReference>
<evidence type="ECO:0000313" key="9">
    <source>
        <dbReference type="Proteomes" id="UP000001940"/>
    </source>
</evidence>
<feature type="region of interest" description="Disordered" evidence="6">
    <location>
        <begin position="409"/>
        <end position="430"/>
    </location>
</feature>
<dbReference type="STRING" id="6239.Y111B2A.10a.1"/>
<keyword evidence="9" id="KW-1185">Reference proteome</keyword>
<dbReference type="WormBase" id="Y111B2A.10a">
    <property type="protein sequence ID" value="CE26626"/>
    <property type="gene ID" value="WBGene00013734"/>
    <property type="gene designation" value="gldi-8"/>
</dbReference>
<evidence type="ECO:0000313" key="8">
    <source>
        <dbReference type="EMBL" id="CAC35838.1"/>
    </source>
</evidence>
<feature type="region of interest" description="Disordered" evidence="6">
    <location>
        <begin position="13"/>
        <end position="32"/>
    </location>
</feature>
<proteinExistence type="predicted"/>
<feature type="compositionally biased region" description="Basic and acidic residues" evidence="6">
    <location>
        <begin position="409"/>
        <end position="420"/>
    </location>
</feature>
<organism evidence="8 9">
    <name type="scientific">Caenorhabditis elegans</name>
    <dbReference type="NCBI Taxonomy" id="6239"/>
    <lineage>
        <taxon>Eukaryota</taxon>
        <taxon>Metazoa</taxon>
        <taxon>Ecdysozoa</taxon>
        <taxon>Nematoda</taxon>
        <taxon>Chromadorea</taxon>
        <taxon>Rhabditida</taxon>
        <taxon>Rhabditina</taxon>
        <taxon>Rhabditomorpha</taxon>
        <taxon>Rhabditoidea</taxon>
        <taxon>Rhabditidae</taxon>
        <taxon>Peloderinae</taxon>
        <taxon>Caenorhabditis</taxon>
    </lineage>
</organism>
<dbReference type="eggNOG" id="KOG1721">
    <property type="taxonomic scope" value="Eukaryota"/>
</dbReference>
<dbReference type="PROSITE" id="PS00028">
    <property type="entry name" value="ZINC_FINGER_C2H2_1"/>
    <property type="match status" value="6"/>
</dbReference>
<dbReference type="Pfam" id="PF13912">
    <property type="entry name" value="zf-C2H2_6"/>
    <property type="match status" value="3"/>
</dbReference>
<dbReference type="SMART" id="SM00355">
    <property type="entry name" value="ZnF_C2H2"/>
    <property type="match status" value="6"/>
</dbReference>
<evidence type="ECO:0000256" key="2">
    <source>
        <dbReference type="ARBA" id="ARBA00022737"/>
    </source>
</evidence>
<dbReference type="InterPro" id="IPR013087">
    <property type="entry name" value="Znf_C2H2_type"/>
</dbReference>
<dbReference type="PaxDb" id="6239-Y111B2A.10a"/>
<keyword evidence="4" id="KW-0862">Zinc</keyword>
<dbReference type="AGR" id="WB:WBGene00013734"/>
<dbReference type="CTD" id="176678"/>
<evidence type="ECO:0000256" key="5">
    <source>
        <dbReference type="PROSITE-ProRule" id="PRU00042"/>
    </source>
</evidence>
<dbReference type="UCSC" id="Y111B2A.10b.1">
    <property type="organism name" value="c. elegans"/>
</dbReference>
<accession>Q9BHL4</accession>
<dbReference type="OrthoDB" id="5800876at2759"/>
<dbReference type="PANTHER" id="PTHR24379">
    <property type="entry name" value="KRAB AND ZINC FINGER DOMAIN-CONTAINING"/>
    <property type="match status" value="1"/>
</dbReference>
<evidence type="ECO:0000313" key="10">
    <source>
        <dbReference type="WormBase" id="Y111B2A.10a"/>
    </source>
</evidence>
<dbReference type="GO" id="GO:0000977">
    <property type="term" value="F:RNA polymerase II transcription regulatory region sequence-specific DNA binding"/>
    <property type="evidence" value="ECO:0000318"/>
    <property type="project" value="GO_Central"/>
</dbReference>
<name>Q9BHL4_CAEEL</name>
<evidence type="ECO:0000259" key="7">
    <source>
        <dbReference type="PROSITE" id="PS50157"/>
    </source>
</evidence>
<sequence>MEIYDYPMSYADLTPVTSCSSSSNSEADANNFSTKNKNVNEFQKLIEELEFEPEDRRVPEVAEEVESEDEEEEDVQIKYPYERKDAYQDLQERIERRLNDSGDEKLEQKAKELQSLIRMSQSQWKVEQKQQLEDSLLKPHTAGSIFTCVMCSKAFPNAEALQIHTDQVHDLSRLKHRCKLCGKAYKRKKNLDAHMALHLKEIQCDNCSLVFQSEKSLQSHIIRHHQEDADELEVWKAPCSICKELFPSTSVKTHEWYCKNREKIIEKQRVSKILKVQSLPSSPALSTVSYASFSSCQPGPITSPVSYRDKSCQVCGESFASRQSMLRHVGRKHPDAKNDPNVTAVRYISAESPKHPYACIECGKRFTTVTALSTHKARVHSQSNRFECTICHKSYPVPSELRKHIKRVHEKDAPKSRSALEELPEMDDIF</sequence>
<dbReference type="OMA" id="SYRDKSC"/>
<dbReference type="Proteomes" id="UP000001940">
    <property type="component" value="Chromosome III"/>
</dbReference>
<keyword evidence="2" id="KW-0677">Repeat</keyword>
<dbReference type="Gene3D" id="3.30.160.60">
    <property type="entry name" value="Classic Zinc Finger"/>
    <property type="match status" value="4"/>
</dbReference>
<dbReference type="GO" id="GO:0006357">
    <property type="term" value="P:regulation of transcription by RNA polymerase II"/>
    <property type="evidence" value="ECO:0000318"/>
    <property type="project" value="GO_Central"/>
</dbReference>
<evidence type="ECO:0000256" key="4">
    <source>
        <dbReference type="ARBA" id="ARBA00022833"/>
    </source>
</evidence>
<feature type="region of interest" description="Disordered" evidence="6">
    <location>
        <begin position="53"/>
        <end position="75"/>
    </location>
</feature>
<dbReference type="AlphaFoldDB" id="Q9BHL4"/>
<feature type="domain" description="C2H2-type" evidence="7">
    <location>
        <begin position="357"/>
        <end position="385"/>
    </location>
</feature>
<dbReference type="PANTHER" id="PTHR24379:SF127">
    <property type="entry name" value="BLOODY FINGERS-RELATED"/>
    <property type="match status" value="1"/>
</dbReference>
<dbReference type="GO" id="GO:0005634">
    <property type="term" value="C:nucleus"/>
    <property type="evidence" value="ECO:0000318"/>
    <property type="project" value="GO_Central"/>
</dbReference>
<dbReference type="GO" id="GO:0008270">
    <property type="term" value="F:zinc ion binding"/>
    <property type="evidence" value="ECO:0007669"/>
    <property type="project" value="UniProtKB-KW"/>
</dbReference>
<evidence type="ECO:0000256" key="1">
    <source>
        <dbReference type="ARBA" id="ARBA00022723"/>
    </source>
</evidence>
<feature type="domain" description="C2H2-type" evidence="7">
    <location>
        <begin position="202"/>
        <end position="229"/>
    </location>
</feature>
<dbReference type="Pfam" id="PF00096">
    <property type="entry name" value="zf-C2H2"/>
    <property type="match status" value="3"/>
</dbReference>
<feature type="domain" description="C2H2-type" evidence="7">
    <location>
        <begin position="386"/>
        <end position="414"/>
    </location>
</feature>
<dbReference type="RefSeq" id="NP_499640.1">
    <property type="nucleotide sequence ID" value="NM_067239.4"/>
</dbReference>
<dbReference type="ExpressionAtlas" id="Q9BHL4">
    <property type="expression patterns" value="baseline and differential"/>
</dbReference>
<dbReference type="PROSITE" id="PS50157">
    <property type="entry name" value="ZINC_FINGER_C2H2_2"/>
    <property type="match status" value="6"/>
</dbReference>
<dbReference type="SUPFAM" id="SSF57667">
    <property type="entry name" value="beta-beta-alpha zinc fingers"/>
    <property type="match status" value="2"/>
</dbReference>